<gene>
    <name evidence="8 10" type="primary">trpA</name>
    <name evidence="10" type="ORF">V3390_07955</name>
</gene>
<evidence type="ECO:0000256" key="3">
    <source>
        <dbReference type="ARBA" id="ARBA00022605"/>
    </source>
</evidence>
<comment type="catalytic activity">
    <reaction evidence="7 8">
        <text>(1S,2R)-1-C-(indol-3-yl)glycerol 3-phosphate + L-serine = D-glyceraldehyde 3-phosphate + L-tryptophan + H2O</text>
        <dbReference type="Rhea" id="RHEA:10532"/>
        <dbReference type="ChEBI" id="CHEBI:15377"/>
        <dbReference type="ChEBI" id="CHEBI:33384"/>
        <dbReference type="ChEBI" id="CHEBI:57912"/>
        <dbReference type="ChEBI" id="CHEBI:58866"/>
        <dbReference type="ChEBI" id="CHEBI:59776"/>
        <dbReference type="EC" id="4.2.1.20"/>
    </reaction>
</comment>
<comment type="subunit">
    <text evidence="2 8">Tetramer of two alpha and two beta chains.</text>
</comment>
<accession>A0ABU7V2T9</accession>
<evidence type="ECO:0000313" key="11">
    <source>
        <dbReference type="Proteomes" id="UP001356170"/>
    </source>
</evidence>
<dbReference type="InterPro" id="IPR011060">
    <property type="entry name" value="RibuloseP-bd_barrel"/>
</dbReference>
<dbReference type="EMBL" id="JAZHBO010000002">
    <property type="protein sequence ID" value="MEF2156157.1"/>
    <property type="molecule type" value="Genomic_DNA"/>
</dbReference>
<dbReference type="EC" id="4.2.1.20" evidence="8"/>
<dbReference type="HAMAP" id="MF_00131">
    <property type="entry name" value="Trp_synth_alpha"/>
    <property type="match status" value="1"/>
</dbReference>
<dbReference type="PROSITE" id="PS00167">
    <property type="entry name" value="TRP_SYNTHASE_ALPHA"/>
    <property type="match status" value="1"/>
</dbReference>
<evidence type="ECO:0000256" key="2">
    <source>
        <dbReference type="ARBA" id="ARBA00011270"/>
    </source>
</evidence>
<organism evidence="10 11">
    <name type="scientific">Aquilutibacter rugosus</name>
    <dbReference type="NCBI Taxonomy" id="3115820"/>
    <lineage>
        <taxon>Bacteria</taxon>
        <taxon>Pseudomonadati</taxon>
        <taxon>Pseudomonadota</taxon>
        <taxon>Gammaproteobacteria</taxon>
        <taxon>Lysobacterales</taxon>
        <taxon>Lysobacteraceae</taxon>
        <taxon>Aquilutibacter</taxon>
    </lineage>
</organism>
<evidence type="ECO:0000256" key="8">
    <source>
        <dbReference type="HAMAP-Rule" id="MF_00131"/>
    </source>
</evidence>
<dbReference type="GO" id="GO:0004834">
    <property type="term" value="F:tryptophan synthase activity"/>
    <property type="evidence" value="ECO:0007669"/>
    <property type="project" value="UniProtKB-EC"/>
</dbReference>
<comment type="caution">
    <text evidence="10">The sequence shown here is derived from an EMBL/GenBank/DDBJ whole genome shotgun (WGS) entry which is preliminary data.</text>
</comment>
<reference evidence="10 11" key="1">
    <citation type="submission" date="2024-01" db="EMBL/GenBank/DDBJ databases">
        <title>Novel species of the genus Luteimonas isolated from rivers.</title>
        <authorList>
            <person name="Lu H."/>
        </authorList>
    </citation>
    <scope>NUCLEOTIDE SEQUENCE [LARGE SCALE GENOMIC DNA]</scope>
    <source>
        <strain evidence="10 11">FXH3W</strain>
    </source>
</reference>
<protein>
    <recommendedName>
        <fullName evidence="8">Tryptophan synthase alpha chain</fullName>
        <ecNumber evidence="8">4.2.1.20</ecNumber>
    </recommendedName>
</protein>
<evidence type="ECO:0000256" key="6">
    <source>
        <dbReference type="ARBA" id="ARBA00023239"/>
    </source>
</evidence>
<dbReference type="RefSeq" id="WP_331704033.1">
    <property type="nucleotide sequence ID" value="NZ_JAZHBO010000002.1"/>
</dbReference>
<comment type="function">
    <text evidence="8">The alpha subunit is responsible for the aldol cleavage of indoleglycerol phosphate to indole and glyceraldehyde 3-phosphate.</text>
</comment>
<keyword evidence="3 8" id="KW-0028">Amino-acid biosynthesis</keyword>
<dbReference type="Gene3D" id="3.20.20.70">
    <property type="entry name" value="Aldolase class I"/>
    <property type="match status" value="1"/>
</dbReference>
<keyword evidence="5 8" id="KW-0057">Aromatic amino acid biosynthesis</keyword>
<dbReference type="PANTHER" id="PTHR43406:SF1">
    <property type="entry name" value="TRYPTOPHAN SYNTHASE ALPHA CHAIN, CHLOROPLASTIC"/>
    <property type="match status" value="1"/>
</dbReference>
<proteinExistence type="inferred from homology"/>
<keyword evidence="4 8" id="KW-0822">Tryptophan biosynthesis</keyword>
<evidence type="ECO:0000256" key="4">
    <source>
        <dbReference type="ARBA" id="ARBA00022822"/>
    </source>
</evidence>
<dbReference type="InterPro" id="IPR018204">
    <property type="entry name" value="Trp_synthase_alpha_AS"/>
</dbReference>
<name>A0ABU7V2T9_9GAMM</name>
<feature type="active site" description="Proton acceptor" evidence="8">
    <location>
        <position position="49"/>
    </location>
</feature>
<dbReference type="CDD" id="cd04724">
    <property type="entry name" value="Tryptophan_synthase_alpha"/>
    <property type="match status" value="1"/>
</dbReference>
<evidence type="ECO:0000256" key="9">
    <source>
        <dbReference type="RuleBase" id="RU003662"/>
    </source>
</evidence>
<keyword evidence="11" id="KW-1185">Reference proteome</keyword>
<feature type="active site" description="Proton acceptor" evidence="8">
    <location>
        <position position="60"/>
    </location>
</feature>
<evidence type="ECO:0000256" key="1">
    <source>
        <dbReference type="ARBA" id="ARBA00004733"/>
    </source>
</evidence>
<comment type="pathway">
    <text evidence="1 8">Amino-acid biosynthesis; L-tryptophan biosynthesis; L-tryptophan from chorismate: step 5/5.</text>
</comment>
<keyword evidence="6 8" id="KW-0456">Lyase</keyword>
<dbReference type="SUPFAM" id="SSF51366">
    <property type="entry name" value="Ribulose-phoshate binding barrel"/>
    <property type="match status" value="1"/>
</dbReference>
<dbReference type="NCBIfam" id="TIGR00262">
    <property type="entry name" value="trpA"/>
    <property type="match status" value="1"/>
</dbReference>
<dbReference type="Pfam" id="PF00290">
    <property type="entry name" value="Trp_syntA"/>
    <property type="match status" value="1"/>
</dbReference>
<evidence type="ECO:0000256" key="7">
    <source>
        <dbReference type="ARBA" id="ARBA00049047"/>
    </source>
</evidence>
<evidence type="ECO:0000256" key="5">
    <source>
        <dbReference type="ARBA" id="ARBA00023141"/>
    </source>
</evidence>
<dbReference type="Proteomes" id="UP001356170">
    <property type="component" value="Unassembled WGS sequence"/>
</dbReference>
<dbReference type="PANTHER" id="PTHR43406">
    <property type="entry name" value="TRYPTOPHAN SYNTHASE, ALPHA CHAIN"/>
    <property type="match status" value="1"/>
</dbReference>
<sequence>MSRIDRQFAAALANDRKLLIPFITAGDPSLDSTVPVMHALVRAGADLIELGVPFSDPMADGPSIQHSSERAIERGAGLRFALECVQQFRRQDSVTPVVLMGYLNPVDILGAAEYARRAVAAGVDGTLLVDLPDEEAGPFRDAFAQSGLEWIGLVAPTTSIGRLRAICQHAEGYLYYVSYAGVTGTGQALQNESNSGVLARLQEQSPVPVVVGFGVRDAESAKRVAAGADGVVIGSALVDTLSAADDPVLAAEAFLRPVREALDGLR</sequence>
<dbReference type="InterPro" id="IPR002028">
    <property type="entry name" value="Trp_synthase_suA"/>
</dbReference>
<dbReference type="InterPro" id="IPR013785">
    <property type="entry name" value="Aldolase_TIM"/>
</dbReference>
<comment type="similarity">
    <text evidence="8 9">Belongs to the TrpA family.</text>
</comment>
<evidence type="ECO:0000313" key="10">
    <source>
        <dbReference type="EMBL" id="MEF2156157.1"/>
    </source>
</evidence>